<evidence type="ECO:0000256" key="1">
    <source>
        <dbReference type="SAM" id="MobiDB-lite"/>
    </source>
</evidence>
<protein>
    <recommendedName>
        <fullName evidence="5">Serine/threonine protein kinase</fullName>
    </recommendedName>
</protein>
<dbReference type="Proteomes" id="UP000190827">
    <property type="component" value="Unassembled WGS sequence"/>
</dbReference>
<reference evidence="3 4" key="1">
    <citation type="submission" date="2017-02" db="EMBL/GenBank/DDBJ databases">
        <authorList>
            <person name="Varghese N."/>
            <person name="Submissions S."/>
        </authorList>
    </citation>
    <scope>NUCLEOTIDE SEQUENCE [LARGE SCALE GENOMIC DNA]</scope>
    <source>
        <strain evidence="3 4">VKM Ac-1787</strain>
    </source>
</reference>
<keyword evidence="2" id="KW-0472">Membrane</keyword>
<accession>A0ABY1LM12</accession>
<feature type="transmembrane region" description="Helical" evidence="2">
    <location>
        <begin position="40"/>
        <end position="66"/>
    </location>
</feature>
<feature type="region of interest" description="Disordered" evidence="1">
    <location>
        <begin position="70"/>
        <end position="103"/>
    </location>
</feature>
<evidence type="ECO:0000313" key="4">
    <source>
        <dbReference type="Proteomes" id="UP000190827"/>
    </source>
</evidence>
<dbReference type="EMBL" id="FUZO01000001">
    <property type="protein sequence ID" value="SKC48504.1"/>
    <property type="molecule type" value="Genomic_DNA"/>
</dbReference>
<organism evidence="3 4">
    <name type="scientific">Plantibacter cousiniae</name>
    <name type="common">nom. nud.</name>
    <dbReference type="NCBI Taxonomy" id="199709"/>
    <lineage>
        <taxon>Bacteria</taxon>
        <taxon>Bacillati</taxon>
        <taxon>Actinomycetota</taxon>
        <taxon>Actinomycetes</taxon>
        <taxon>Micrococcales</taxon>
        <taxon>Microbacteriaceae</taxon>
        <taxon>Plantibacter</taxon>
    </lineage>
</organism>
<dbReference type="RefSeq" id="WP_079705239.1">
    <property type="nucleotide sequence ID" value="NZ_FUZO01000001.1"/>
</dbReference>
<evidence type="ECO:0000313" key="3">
    <source>
        <dbReference type="EMBL" id="SKC48504.1"/>
    </source>
</evidence>
<evidence type="ECO:0008006" key="5">
    <source>
        <dbReference type="Google" id="ProtNLM"/>
    </source>
</evidence>
<name>A0ABY1LM12_9MICO</name>
<keyword evidence="2" id="KW-0812">Transmembrane</keyword>
<gene>
    <name evidence="3" type="ORF">SAMN06295973_1326</name>
</gene>
<evidence type="ECO:0000256" key="2">
    <source>
        <dbReference type="SAM" id="Phobius"/>
    </source>
</evidence>
<keyword evidence="2" id="KW-1133">Transmembrane helix</keyword>
<feature type="region of interest" description="Disordered" evidence="1">
    <location>
        <begin position="1"/>
        <end position="34"/>
    </location>
</feature>
<proteinExistence type="predicted"/>
<feature type="compositionally biased region" description="Low complexity" evidence="1">
    <location>
        <begin position="70"/>
        <end position="101"/>
    </location>
</feature>
<keyword evidence="4" id="KW-1185">Reference proteome</keyword>
<feature type="compositionally biased region" description="Polar residues" evidence="1">
    <location>
        <begin position="1"/>
        <end position="12"/>
    </location>
</feature>
<comment type="caution">
    <text evidence="3">The sequence shown here is derived from an EMBL/GenBank/DDBJ whole genome shotgun (WGS) entry which is preliminary data.</text>
</comment>
<sequence length="256" mass="26478">MSDQPEQPTGQFQPLEPDATSVQPDVRYGAPAPKRKRNPVVIGLSVLAGVLAIALIVVIGLLVVGLGGTPAADSTRTPSATATAGSTPAPTTTDTAETPAGPVRPTECTQLFPAGYIDSLTADGFLALNPEWSLPELATDFFGSNDSALVAVISSNTDRLNCALVKASGGGDVGITTNLLSIDAATQASVIARMNEAGFTCSEETGGTMCFTEVSEDAGTYGERHFVRDGTWIATRWSNTNISGWTQAIVSTLFPA</sequence>